<evidence type="ECO:0000313" key="2">
    <source>
        <dbReference type="EMBL" id="EMP57105.1"/>
    </source>
</evidence>
<feature type="chain" id="PRO_5004080932" evidence="1">
    <location>
        <begin position="23"/>
        <end position="128"/>
    </location>
</feature>
<evidence type="ECO:0000313" key="3">
    <source>
        <dbReference type="Proteomes" id="UP000011960"/>
    </source>
</evidence>
<evidence type="ECO:0000256" key="1">
    <source>
        <dbReference type="SAM" id="SignalP"/>
    </source>
</evidence>
<accession>M7CXX9</accession>
<dbReference type="STRING" id="1288826.MSNKSG1_00743"/>
<proteinExistence type="predicted"/>
<dbReference type="EMBL" id="APAT01000005">
    <property type="protein sequence ID" value="EMP57105.1"/>
    <property type="molecule type" value="Genomic_DNA"/>
</dbReference>
<keyword evidence="3" id="KW-1185">Reference proteome</keyword>
<organism evidence="2 3">
    <name type="scientific">Marinobacter santoriniensis NKSG1</name>
    <dbReference type="NCBI Taxonomy" id="1288826"/>
    <lineage>
        <taxon>Bacteria</taxon>
        <taxon>Pseudomonadati</taxon>
        <taxon>Pseudomonadota</taxon>
        <taxon>Gammaproteobacteria</taxon>
        <taxon>Pseudomonadales</taxon>
        <taxon>Marinobacteraceae</taxon>
        <taxon>Marinobacter</taxon>
    </lineage>
</organism>
<protein>
    <submittedName>
        <fullName evidence="2">Uncharacterized protein</fullName>
    </submittedName>
</protein>
<name>M7CXX9_9GAMM</name>
<keyword evidence="1" id="KW-0732">Signal</keyword>
<feature type="signal peptide" evidence="1">
    <location>
        <begin position="1"/>
        <end position="22"/>
    </location>
</feature>
<dbReference type="Proteomes" id="UP000011960">
    <property type="component" value="Unassembled WGS sequence"/>
</dbReference>
<sequence>MEKSWMAGFCCMGLLASQTVLADTYLCVAEGAAGVRHTADGDISASVYDHKSLQFIQSNLSGEWVVKVPGDDSAIFDSCVSEFLCESSRGAAGSFFRTTEGLFSATIILGDGTAWDTVVAKGYCTKLD</sequence>
<comment type="caution">
    <text evidence="2">The sequence shown here is derived from an EMBL/GenBank/DDBJ whole genome shotgun (WGS) entry which is preliminary data.</text>
</comment>
<reference evidence="2 3" key="1">
    <citation type="journal article" date="2013" name="Genome Announc.">
        <title>Genome Sequence of Hydrothermal Arsenic-Respiring Bacterium Marinobacter santoriniensis NKSG1T.</title>
        <authorList>
            <person name="Handley K.M."/>
            <person name="Upton M."/>
            <person name="Beatson S.A."/>
            <person name="Hery M."/>
            <person name="Lloyd J.R."/>
        </authorList>
    </citation>
    <scope>NUCLEOTIDE SEQUENCE [LARGE SCALE GENOMIC DNA]</scope>
    <source>
        <strain evidence="2 3">NKSG1</strain>
    </source>
</reference>
<dbReference type="AlphaFoldDB" id="M7CXX9"/>
<gene>
    <name evidence="2" type="ORF">MSNKSG1_00743</name>
</gene>